<name>A0A0T7FAY0_NEOGA</name>
<reference evidence="1 2" key="1">
    <citation type="submission" date="2014-08" db="EMBL/GenBank/DDBJ databases">
        <authorList>
            <person name="Chen Y.-H."/>
        </authorList>
    </citation>
    <scope>NUCLEOTIDE SEQUENCE [LARGE SCALE GENOMIC DNA]</scope>
</reference>
<dbReference type="Proteomes" id="UP000046176">
    <property type="component" value="Unassembled WGS sequence"/>
</dbReference>
<proteinExistence type="predicted"/>
<dbReference type="RefSeq" id="WP_046665210.1">
    <property type="nucleotide sequence ID" value="NZ_CCRH01000002.1"/>
</dbReference>
<sequence>MTHPHQVTDRAILRYLELVYGFNSEFFRNRIAVLAERGIKEGATGVIIEGVKLVIRDSRVVNVTEKQIPSCARWSIQEPAD</sequence>
<gene>
    <name evidence="1" type="ORF">NGAL_HAMBI1145_09610</name>
</gene>
<evidence type="ECO:0000313" key="1">
    <source>
        <dbReference type="EMBL" id="CDZ32190.1"/>
    </source>
</evidence>
<accession>A0A0T7FAY0</accession>
<organism evidence="1 2">
    <name type="scientific">Neorhizobium galegae bv. officinalis</name>
    <dbReference type="NCBI Taxonomy" id="323656"/>
    <lineage>
        <taxon>Bacteria</taxon>
        <taxon>Pseudomonadati</taxon>
        <taxon>Pseudomonadota</taxon>
        <taxon>Alphaproteobacteria</taxon>
        <taxon>Hyphomicrobiales</taxon>
        <taxon>Rhizobiaceae</taxon>
        <taxon>Rhizobium/Agrobacterium group</taxon>
        <taxon>Neorhizobium</taxon>
    </lineage>
</organism>
<dbReference type="EMBL" id="CCRH01000002">
    <property type="protein sequence ID" value="CDZ32190.1"/>
    <property type="molecule type" value="Genomic_DNA"/>
</dbReference>
<protein>
    <submittedName>
        <fullName evidence="1">Uncharacterized protein</fullName>
    </submittedName>
</protein>
<evidence type="ECO:0000313" key="2">
    <source>
        <dbReference type="Proteomes" id="UP000046176"/>
    </source>
</evidence>
<dbReference type="OrthoDB" id="7605594at2"/>
<dbReference type="AlphaFoldDB" id="A0A0T7FAY0"/>